<dbReference type="Proteomes" id="UP000077266">
    <property type="component" value="Unassembled WGS sequence"/>
</dbReference>
<dbReference type="STRING" id="1314781.A0A165NG22"/>
<keyword evidence="10" id="KW-1185">Reference proteome</keyword>
<evidence type="ECO:0000313" key="9">
    <source>
        <dbReference type="EMBL" id="KZW00695.1"/>
    </source>
</evidence>
<accession>A0A165NG22</accession>
<feature type="transmembrane region" description="Helical" evidence="8">
    <location>
        <begin position="132"/>
        <end position="150"/>
    </location>
</feature>
<feature type="transmembrane region" description="Helical" evidence="8">
    <location>
        <begin position="453"/>
        <end position="476"/>
    </location>
</feature>
<feature type="transmembrane region" description="Helical" evidence="8">
    <location>
        <begin position="226"/>
        <end position="244"/>
    </location>
</feature>
<comment type="subcellular location">
    <subcellularLocation>
        <location evidence="1">Membrane</location>
        <topology evidence="1">Multi-pass membrane protein</topology>
    </subcellularLocation>
</comment>
<protein>
    <submittedName>
        <fullName evidence="9">MFS general substrate transporter</fullName>
    </submittedName>
</protein>
<dbReference type="PANTHER" id="PTHR43791:SF16">
    <property type="entry name" value="TRANSPORTER, PUTATIVE (AFU_ORTHOLOGUE AFUA_3G01840)-RELATED"/>
    <property type="match status" value="1"/>
</dbReference>
<feature type="transmembrane region" description="Helical" evidence="8">
    <location>
        <begin position="359"/>
        <end position="377"/>
    </location>
</feature>
<feature type="compositionally biased region" description="Basic and acidic residues" evidence="7">
    <location>
        <begin position="1"/>
        <end position="16"/>
    </location>
</feature>
<feature type="transmembrane region" description="Helical" evidence="8">
    <location>
        <begin position="331"/>
        <end position="352"/>
    </location>
</feature>
<dbReference type="Pfam" id="PF07690">
    <property type="entry name" value="MFS_1"/>
    <property type="match status" value="1"/>
</dbReference>
<keyword evidence="3 8" id="KW-0812">Transmembrane</keyword>
<evidence type="ECO:0000256" key="6">
    <source>
        <dbReference type="ARBA" id="ARBA00037968"/>
    </source>
</evidence>
<dbReference type="FunFam" id="1.20.1250.20:FF:000064">
    <property type="entry name" value="MFS allantoate transporter"/>
    <property type="match status" value="1"/>
</dbReference>
<dbReference type="OrthoDB" id="6730379at2759"/>
<evidence type="ECO:0000256" key="3">
    <source>
        <dbReference type="ARBA" id="ARBA00022692"/>
    </source>
</evidence>
<feature type="transmembrane region" description="Helical" evidence="8">
    <location>
        <begin position="295"/>
        <end position="319"/>
    </location>
</feature>
<feature type="transmembrane region" description="Helical" evidence="8">
    <location>
        <begin position="421"/>
        <end position="441"/>
    </location>
</feature>
<evidence type="ECO:0000256" key="8">
    <source>
        <dbReference type="SAM" id="Phobius"/>
    </source>
</evidence>
<evidence type="ECO:0000256" key="1">
    <source>
        <dbReference type="ARBA" id="ARBA00004141"/>
    </source>
</evidence>
<evidence type="ECO:0000256" key="4">
    <source>
        <dbReference type="ARBA" id="ARBA00022989"/>
    </source>
</evidence>
<evidence type="ECO:0000256" key="2">
    <source>
        <dbReference type="ARBA" id="ARBA00022448"/>
    </source>
</evidence>
<dbReference type="InterPro" id="IPR011701">
    <property type="entry name" value="MFS"/>
</dbReference>
<feature type="transmembrane region" description="Helical" evidence="8">
    <location>
        <begin position="195"/>
        <end position="214"/>
    </location>
</feature>
<organism evidence="9 10">
    <name type="scientific">Exidia glandulosa HHB12029</name>
    <dbReference type="NCBI Taxonomy" id="1314781"/>
    <lineage>
        <taxon>Eukaryota</taxon>
        <taxon>Fungi</taxon>
        <taxon>Dikarya</taxon>
        <taxon>Basidiomycota</taxon>
        <taxon>Agaricomycotina</taxon>
        <taxon>Agaricomycetes</taxon>
        <taxon>Auriculariales</taxon>
        <taxon>Exidiaceae</taxon>
        <taxon>Exidia</taxon>
    </lineage>
</organism>
<feature type="transmembrane region" description="Helical" evidence="8">
    <location>
        <begin position="66"/>
        <end position="84"/>
    </location>
</feature>
<evidence type="ECO:0000256" key="5">
    <source>
        <dbReference type="ARBA" id="ARBA00023136"/>
    </source>
</evidence>
<evidence type="ECO:0000313" key="10">
    <source>
        <dbReference type="Proteomes" id="UP000077266"/>
    </source>
</evidence>
<reference evidence="9 10" key="1">
    <citation type="journal article" date="2016" name="Mol. Biol. Evol.">
        <title>Comparative Genomics of Early-Diverging Mushroom-Forming Fungi Provides Insights into the Origins of Lignocellulose Decay Capabilities.</title>
        <authorList>
            <person name="Nagy L.G."/>
            <person name="Riley R."/>
            <person name="Tritt A."/>
            <person name="Adam C."/>
            <person name="Daum C."/>
            <person name="Floudas D."/>
            <person name="Sun H."/>
            <person name="Yadav J.S."/>
            <person name="Pangilinan J."/>
            <person name="Larsson K.H."/>
            <person name="Matsuura K."/>
            <person name="Barry K."/>
            <person name="Labutti K."/>
            <person name="Kuo R."/>
            <person name="Ohm R.A."/>
            <person name="Bhattacharya S.S."/>
            <person name="Shirouzu T."/>
            <person name="Yoshinaga Y."/>
            <person name="Martin F.M."/>
            <person name="Grigoriev I.V."/>
            <person name="Hibbett D.S."/>
        </authorList>
    </citation>
    <scope>NUCLEOTIDE SEQUENCE [LARGE SCALE GENOMIC DNA]</scope>
    <source>
        <strain evidence="9 10">HHB12029</strain>
    </source>
</reference>
<dbReference type="Gene3D" id="1.20.1250.20">
    <property type="entry name" value="MFS general substrate transporter like domains"/>
    <property type="match status" value="1"/>
</dbReference>
<gene>
    <name evidence="9" type="ORF">EXIGLDRAFT_720925</name>
</gene>
<feature type="region of interest" description="Disordered" evidence="7">
    <location>
        <begin position="1"/>
        <end position="21"/>
    </location>
</feature>
<keyword evidence="5 8" id="KW-0472">Membrane</keyword>
<dbReference type="GO" id="GO:0022857">
    <property type="term" value="F:transmembrane transporter activity"/>
    <property type="evidence" value="ECO:0007669"/>
    <property type="project" value="InterPro"/>
</dbReference>
<dbReference type="InParanoid" id="A0A165NG22"/>
<keyword evidence="2" id="KW-0813">Transport</keyword>
<feature type="transmembrane region" description="Helical" evidence="8">
    <location>
        <begin position="104"/>
        <end position="125"/>
    </location>
</feature>
<dbReference type="GO" id="GO:0016020">
    <property type="term" value="C:membrane"/>
    <property type="evidence" value="ECO:0007669"/>
    <property type="project" value="UniProtKB-SubCell"/>
</dbReference>
<name>A0A165NG22_EXIGL</name>
<keyword evidence="4 8" id="KW-1133">Transmembrane helix</keyword>
<feature type="transmembrane region" description="Helical" evidence="8">
    <location>
        <begin position="162"/>
        <end position="183"/>
    </location>
</feature>
<dbReference type="SUPFAM" id="SSF103473">
    <property type="entry name" value="MFS general substrate transporter"/>
    <property type="match status" value="1"/>
</dbReference>
<proteinExistence type="inferred from homology"/>
<dbReference type="AlphaFoldDB" id="A0A165NG22"/>
<dbReference type="PANTHER" id="PTHR43791">
    <property type="entry name" value="PERMEASE-RELATED"/>
    <property type="match status" value="1"/>
</dbReference>
<dbReference type="InterPro" id="IPR036259">
    <property type="entry name" value="MFS_trans_sf"/>
</dbReference>
<comment type="similarity">
    <text evidence="6">Belongs to the major facilitator superfamily. Allantoate permease family.</text>
</comment>
<sequence>MENNEKASYEEQREDVASTQPKSRVIVHDAEQIRHGDVALQYIGDQRVTVSEEESKRILRKTDKNILALLVWLYFLQILDKTVIGSSTAFGLRQDANLKGNDYANMTAIGYYGQLAALAFTTTLIVKLPIRIYATAIVFCWGVSLLGMAVSHNYAGLAATRFLLGFFEASCLPLFTVVVTNFYRRSEQPIRVAAFYATNGLATIFSSILCWGLAHAKSTTLHSYQIIFLTTALMTILTVPLIYWKLDNNVAIARFLTPDERLKAVERLRSNNSGTGATEFKWQQLWETMYDAKTYGWLALSFFINAGASVTSTFGPILLGSFGFDAYTLTLLNMPFGALQVIIVMVASYSAYRFSSKSIPMIAITLPTLAGLIMLYVNGRAESARPVNLAAYYMLSFLFAGNPLILAWLGANTAGSTKKAFNVTGFQVMLSVGNIVSPHLFQARDAPYYYPALRTILGFFVANAATTILLVVYLAFLNRVHAKSRVAEGKPAKIKDLSMGHRYGKRDDSSSVEEGSTVEDERLGNQAFLDLTDMKNNEFVYVY</sequence>
<feature type="transmembrane region" description="Helical" evidence="8">
    <location>
        <begin position="389"/>
        <end position="409"/>
    </location>
</feature>
<evidence type="ECO:0000256" key="7">
    <source>
        <dbReference type="SAM" id="MobiDB-lite"/>
    </source>
</evidence>
<dbReference type="EMBL" id="KV425899">
    <property type="protein sequence ID" value="KZW00695.1"/>
    <property type="molecule type" value="Genomic_DNA"/>
</dbReference>